<reference evidence="10" key="1">
    <citation type="submission" date="2020-07" db="EMBL/GenBank/DDBJ databases">
        <title>Vallitalea pronyensis genome.</title>
        <authorList>
            <person name="Postec A."/>
        </authorList>
    </citation>
    <scope>NUCLEOTIDE SEQUENCE</scope>
    <source>
        <strain evidence="10">FatNI3</strain>
    </source>
</reference>
<dbReference type="CDD" id="cd09722">
    <property type="entry name" value="Cas1_I-B"/>
    <property type="match status" value="1"/>
</dbReference>
<evidence type="ECO:0000256" key="7">
    <source>
        <dbReference type="ARBA" id="ARBA00023125"/>
    </source>
</evidence>
<feature type="binding site" evidence="9">
    <location>
        <position position="237"/>
    </location>
    <ligand>
        <name>Mn(2+)</name>
        <dbReference type="ChEBI" id="CHEBI:29035"/>
    </ligand>
</feature>
<dbReference type="GO" id="GO:0004520">
    <property type="term" value="F:DNA endonuclease activity"/>
    <property type="evidence" value="ECO:0007669"/>
    <property type="project" value="InterPro"/>
</dbReference>
<evidence type="ECO:0000256" key="9">
    <source>
        <dbReference type="HAMAP-Rule" id="MF_01470"/>
    </source>
</evidence>
<dbReference type="InterPro" id="IPR042211">
    <property type="entry name" value="CRISPR-assoc_Cas1_N"/>
</dbReference>
<dbReference type="GO" id="GO:0051607">
    <property type="term" value="P:defense response to virus"/>
    <property type="evidence" value="ECO:0007669"/>
    <property type="project" value="UniProtKB-UniRule"/>
</dbReference>
<keyword evidence="7 9" id="KW-0238">DNA-binding</keyword>
<evidence type="ECO:0000256" key="8">
    <source>
        <dbReference type="ARBA" id="ARBA00023211"/>
    </source>
</evidence>
<evidence type="ECO:0000256" key="1">
    <source>
        <dbReference type="ARBA" id="ARBA00022722"/>
    </source>
</evidence>
<feature type="binding site" evidence="9">
    <location>
        <position position="222"/>
    </location>
    <ligand>
        <name>Mn(2+)</name>
        <dbReference type="ChEBI" id="CHEBI:29035"/>
    </ligand>
</feature>
<comment type="cofactor">
    <cofactor evidence="9">
        <name>Mg(2+)</name>
        <dbReference type="ChEBI" id="CHEBI:18420"/>
    </cofactor>
    <cofactor evidence="9">
        <name>Mn(2+)</name>
        <dbReference type="ChEBI" id="CHEBI:29035"/>
    </cofactor>
</comment>
<feature type="binding site" evidence="9">
    <location>
        <position position="156"/>
    </location>
    <ligand>
        <name>Mn(2+)</name>
        <dbReference type="ChEBI" id="CHEBI:29035"/>
    </ligand>
</feature>
<comment type="subunit">
    <text evidence="9">Homodimer, forms a heterotetramer with a Cas2 homodimer.</text>
</comment>
<dbReference type="AlphaFoldDB" id="A0A8J8MM31"/>
<keyword evidence="3 9" id="KW-0255">Endonuclease</keyword>
<organism evidence="10 11">
    <name type="scientific">Vallitalea pronyensis</name>
    <dbReference type="NCBI Taxonomy" id="1348613"/>
    <lineage>
        <taxon>Bacteria</taxon>
        <taxon>Bacillati</taxon>
        <taxon>Bacillota</taxon>
        <taxon>Clostridia</taxon>
        <taxon>Lachnospirales</taxon>
        <taxon>Vallitaleaceae</taxon>
        <taxon>Vallitalea</taxon>
    </lineage>
</organism>
<dbReference type="GO" id="GO:0043571">
    <property type="term" value="P:maintenance of CRISPR repeat elements"/>
    <property type="evidence" value="ECO:0007669"/>
    <property type="project" value="UniProtKB-UniRule"/>
</dbReference>
<keyword evidence="4 9" id="KW-0378">Hydrolase</keyword>
<keyword evidence="1 9" id="KW-0540">Nuclease</keyword>
<evidence type="ECO:0000313" key="10">
    <source>
        <dbReference type="EMBL" id="QUI23974.1"/>
    </source>
</evidence>
<dbReference type="EC" id="3.1.-.-" evidence="9"/>
<dbReference type="NCBIfam" id="TIGR00287">
    <property type="entry name" value="cas1"/>
    <property type="match status" value="1"/>
</dbReference>
<dbReference type="Gene3D" id="1.20.120.920">
    <property type="entry name" value="CRISPR-associated endonuclease Cas1, C-terminal domain"/>
    <property type="match status" value="1"/>
</dbReference>
<proteinExistence type="inferred from homology"/>
<keyword evidence="8 9" id="KW-0464">Manganese</keyword>
<dbReference type="GO" id="GO:0046872">
    <property type="term" value="F:metal ion binding"/>
    <property type="evidence" value="ECO:0007669"/>
    <property type="project" value="UniProtKB-UniRule"/>
</dbReference>
<keyword evidence="2 9" id="KW-0479">Metal-binding</keyword>
<evidence type="ECO:0000256" key="2">
    <source>
        <dbReference type="ARBA" id="ARBA00022723"/>
    </source>
</evidence>
<dbReference type="PANTHER" id="PTHR43219:SF1">
    <property type="entry name" value="CRISPR-ASSOCIATED ENDONUCLEASE CAS1"/>
    <property type="match status" value="1"/>
</dbReference>
<comment type="similarity">
    <text evidence="9">Belongs to the CRISPR-associated endonuclease Cas1 family.</text>
</comment>
<accession>A0A8J8MM31</accession>
<dbReference type="NCBIfam" id="TIGR03641">
    <property type="entry name" value="cas1_HMARI"/>
    <property type="match status" value="1"/>
</dbReference>
<keyword evidence="5 9" id="KW-0460">Magnesium</keyword>
<dbReference type="Pfam" id="PF01867">
    <property type="entry name" value="Cas_Cas1"/>
    <property type="match status" value="1"/>
</dbReference>
<sequence length="330" mass="38883">MKKDIFIFKDGELKRKDNTILFLGEEQQKYLPIEQVDAIWVFGEVTLNKRFLEIISTKEICIHFFNHYGYYLGTYYPREHLNSGLVILKQVNLYSQDSMRMPVAKEIIKTAVKNILIVLKYYRSRSKLVSSGIETIESMATQIEKCQDINELMAYEGNIRGVYYQNFNDIIDNDNFQFIKRSKRPPLDGINALISFGNSLMYTSVLSEIYKTHLDPRIGILHATNGRKFSLNLDIAEVFKPIVVDRIIFNLINRKVITEKDFKKQTHGTMLTEKGKKKFLKEYTDKMMSTIKHPRLNQYVTYKRLIRLELYKIQRHIVEGDNYKGFVARW</sequence>
<dbReference type="HAMAP" id="MF_01470">
    <property type="entry name" value="Cas1"/>
    <property type="match status" value="1"/>
</dbReference>
<gene>
    <name evidence="10" type="primary">cas1b</name>
    <name evidence="9" type="synonym">cas1</name>
    <name evidence="10" type="ORF">HZI73_17470</name>
</gene>
<evidence type="ECO:0000256" key="6">
    <source>
        <dbReference type="ARBA" id="ARBA00023118"/>
    </source>
</evidence>
<evidence type="ECO:0000256" key="5">
    <source>
        <dbReference type="ARBA" id="ARBA00022842"/>
    </source>
</evidence>
<dbReference type="InterPro" id="IPR042206">
    <property type="entry name" value="CRISPR-assoc_Cas1_C"/>
</dbReference>
<keyword evidence="11" id="KW-1185">Reference proteome</keyword>
<dbReference type="PANTHER" id="PTHR43219">
    <property type="entry name" value="CRISPR-ASSOCIATED ENDONUCLEASE CAS1"/>
    <property type="match status" value="1"/>
</dbReference>
<comment type="function">
    <text evidence="9">CRISPR (clustered regularly interspaced short palindromic repeat), is an adaptive immune system that provides protection against mobile genetic elements (viruses, transposable elements and conjugative plasmids). CRISPR clusters contain spacers, sequences complementary to antecedent mobile elements, and target invading nucleic acids. CRISPR clusters are transcribed and processed into CRISPR RNA (crRNA). Acts as a dsDNA endonuclease. Involved in the integration of spacer DNA into the CRISPR cassette.</text>
</comment>
<evidence type="ECO:0000256" key="3">
    <source>
        <dbReference type="ARBA" id="ARBA00022759"/>
    </source>
</evidence>
<dbReference type="EMBL" id="CP058649">
    <property type="protein sequence ID" value="QUI23974.1"/>
    <property type="molecule type" value="Genomic_DNA"/>
</dbReference>
<dbReference type="InterPro" id="IPR002729">
    <property type="entry name" value="CRISPR-assoc_Cas1"/>
</dbReference>
<dbReference type="GO" id="GO:0016787">
    <property type="term" value="F:hydrolase activity"/>
    <property type="evidence" value="ECO:0007669"/>
    <property type="project" value="UniProtKB-KW"/>
</dbReference>
<dbReference type="GO" id="GO:0003677">
    <property type="term" value="F:DNA binding"/>
    <property type="evidence" value="ECO:0007669"/>
    <property type="project" value="UniProtKB-KW"/>
</dbReference>
<name>A0A8J8MM31_9FIRM</name>
<dbReference type="Gene3D" id="3.100.10.20">
    <property type="entry name" value="CRISPR-associated endonuclease Cas1, N-terminal domain"/>
    <property type="match status" value="1"/>
</dbReference>
<dbReference type="Proteomes" id="UP000683246">
    <property type="component" value="Chromosome"/>
</dbReference>
<dbReference type="InterPro" id="IPR019858">
    <property type="entry name" value="CRISPR-assoc_Cas1_HMARI/TNEAP"/>
</dbReference>
<evidence type="ECO:0000256" key="4">
    <source>
        <dbReference type="ARBA" id="ARBA00022801"/>
    </source>
</evidence>
<protein>
    <recommendedName>
        <fullName evidence="9">CRISPR-associated endonuclease Cas1</fullName>
        <ecNumber evidence="9">3.1.-.-</ecNumber>
    </recommendedName>
</protein>
<dbReference type="RefSeq" id="WP_212694664.1">
    <property type="nucleotide sequence ID" value="NZ_CP058649.1"/>
</dbReference>
<keyword evidence="6 9" id="KW-0051">Antiviral defense</keyword>
<evidence type="ECO:0000313" key="11">
    <source>
        <dbReference type="Proteomes" id="UP000683246"/>
    </source>
</evidence>
<dbReference type="KEGG" id="vpy:HZI73_17470"/>